<dbReference type="EMBL" id="FOCL01000001">
    <property type="protein sequence ID" value="SEM65659.1"/>
    <property type="molecule type" value="Genomic_DNA"/>
</dbReference>
<dbReference type="AlphaFoldDB" id="A0A1H8A785"/>
<protein>
    <submittedName>
        <fullName evidence="1">Uncharacterized protein</fullName>
    </submittedName>
</protein>
<proteinExistence type="predicted"/>
<dbReference type="RefSeq" id="WP_091206794.1">
    <property type="nucleotide sequence ID" value="NZ_FOCL01000001.1"/>
</dbReference>
<sequence length="224" mass="25136">MNKPLISFHGKQEIKDAKIADIKRHQVLDNLRQGSYWENQKGCAVTCTMFSPEDFEKQTVNTSDIHGRYETQLGIPRILARLEDRFFEGMTVENSKEWPLRFIEAVPVGVNLENVWRRFMAWMLADNAEGVIKFAKNDKQRKAIQDVADAFTRSITETVTYDEWAQVRNDAAAAAADAAYAAAAADAAYAADAAADADAARTSARKAHFFKMSEKLLELLREAA</sequence>
<dbReference type="STRING" id="551995.SAMN05192574_101357"/>
<gene>
    <name evidence="1" type="ORF">SAMN05192574_101357</name>
</gene>
<reference evidence="2" key="1">
    <citation type="submission" date="2016-10" db="EMBL/GenBank/DDBJ databases">
        <authorList>
            <person name="Varghese N."/>
            <person name="Submissions S."/>
        </authorList>
    </citation>
    <scope>NUCLEOTIDE SEQUENCE [LARGE SCALE GENOMIC DNA]</scope>
    <source>
        <strain evidence="2">Gh-48</strain>
    </source>
</reference>
<accession>A0A1H8A785</accession>
<name>A0A1H8A785_9SPHI</name>
<evidence type="ECO:0000313" key="1">
    <source>
        <dbReference type="EMBL" id="SEM65659.1"/>
    </source>
</evidence>
<organism evidence="1 2">
    <name type="scientific">Mucilaginibacter gossypiicola</name>
    <dbReference type="NCBI Taxonomy" id="551995"/>
    <lineage>
        <taxon>Bacteria</taxon>
        <taxon>Pseudomonadati</taxon>
        <taxon>Bacteroidota</taxon>
        <taxon>Sphingobacteriia</taxon>
        <taxon>Sphingobacteriales</taxon>
        <taxon>Sphingobacteriaceae</taxon>
        <taxon>Mucilaginibacter</taxon>
    </lineage>
</organism>
<dbReference type="Proteomes" id="UP000198942">
    <property type="component" value="Unassembled WGS sequence"/>
</dbReference>
<evidence type="ECO:0000313" key="2">
    <source>
        <dbReference type="Proteomes" id="UP000198942"/>
    </source>
</evidence>
<keyword evidence="2" id="KW-1185">Reference proteome</keyword>